<dbReference type="InterPro" id="IPR001005">
    <property type="entry name" value="SANT/Myb"/>
</dbReference>
<feature type="region of interest" description="Disordered" evidence="5">
    <location>
        <begin position="35"/>
        <end position="58"/>
    </location>
</feature>
<protein>
    <recommendedName>
        <fullName evidence="10">Myb-like DNA-binding domain containing protein</fullName>
    </recommendedName>
</protein>
<evidence type="ECO:0000313" key="8">
    <source>
        <dbReference type="EMBL" id="KAK8839133.1"/>
    </source>
</evidence>
<feature type="domain" description="Myb-like" evidence="6">
    <location>
        <begin position="213"/>
        <end position="263"/>
    </location>
</feature>
<dbReference type="CDD" id="cd00167">
    <property type="entry name" value="SANT"/>
    <property type="match status" value="2"/>
</dbReference>
<organism evidence="8 9">
    <name type="scientific">Tritrichomonas musculus</name>
    <dbReference type="NCBI Taxonomy" id="1915356"/>
    <lineage>
        <taxon>Eukaryota</taxon>
        <taxon>Metamonada</taxon>
        <taxon>Parabasalia</taxon>
        <taxon>Tritrichomonadida</taxon>
        <taxon>Tritrichomonadidae</taxon>
        <taxon>Tritrichomonas</taxon>
    </lineage>
</organism>
<evidence type="ECO:0000256" key="5">
    <source>
        <dbReference type="SAM" id="MobiDB-lite"/>
    </source>
</evidence>
<feature type="domain" description="HTH myb-type" evidence="7">
    <location>
        <begin position="217"/>
        <end position="267"/>
    </location>
</feature>
<evidence type="ECO:0000259" key="6">
    <source>
        <dbReference type="PROSITE" id="PS50090"/>
    </source>
</evidence>
<evidence type="ECO:0000313" key="9">
    <source>
        <dbReference type="Proteomes" id="UP001470230"/>
    </source>
</evidence>
<dbReference type="PROSITE" id="PS50090">
    <property type="entry name" value="MYB_LIKE"/>
    <property type="match status" value="2"/>
</dbReference>
<dbReference type="Pfam" id="PF00249">
    <property type="entry name" value="Myb_DNA-binding"/>
    <property type="match status" value="2"/>
</dbReference>
<dbReference type="InterPro" id="IPR051575">
    <property type="entry name" value="Myb-like_DNA-bd"/>
</dbReference>
<keyword evidence="2" id="KW-0238">DNA-binding</keyword>
<dbReference type="InterPro" id="IPR009057">
    <property type="entry name" value="Homeodomain-like_sf"/>
</dbReference>
<sequence length="337" mass="39665">MMDSCTPMKELITSSQINMKDNTNFMNLEKLNTENFNSSKNSNLQDDSNRNKEHSMLNDENNNNFQLEMTSMMNYSEEKNDAGTNSQMKEQPNAWLQFLNAYTHFGSFCSQNNNINPKFLNSMLKLMDKYNVPLNVSMQNNEKNAPTLNEKDDSEKNEKNEKNSSYKKFSEQEDYILRNVVNSFGAKNWRFIASMIPNKTARQCRDRYMNYLAPGFVHSDWTKEEDQLLAARYKEIGPHWAKIQRFFPNRTSNAIKNRFNYSVCRNKEFFNANKKPEISSNKCDSSIIHDVSNFENEDSNQVEVDYQIDLINEKLQEGFYNNYGINENDFNLEYFNF</sequence>
<keyword evidence="4" id="KW-0539">Nucleus</keyword>
<keyword evidence="1" id="KW-0805">Transcription regulation</keyword>
<feature type="region of interest" description="Disordered" evidence="5">
    <location>
        <begin position="139"/>
        <end position="166"/>
    </location>
</feature>
<feature type="compositionally biased region" description="Basic and acidic residues" evidence="5">
    <location>
        <begin position="47"/>
        <end position="57"/>
    </location>
</feature>
<dbReference type="PANTHER" id="PTHR46621">
    <property type="entry name" value="SNRNA-ACTIVATING PROTEIN COMPLEX SUBUNIT 4"/>
    <property type="match status" value="1"/>
</dbReference>
<feature type="compositionally biased region" description="Polar residues" evidence="5">
    <location>
        <begin position="35"/>
        <end position="46"/>
    </location>
</feature>
<name>A0ABR2GZQ8_9EUKA</name>
<accession>A0ABR2GZQ8</accession>
<dbReference type="Proteomes" id="UP001470230">
    <property type="component" value="Unassembled WGS sequence"/>
</dbReference>
<evidence type="ECO:0000256" key="1">
    <source>
        <dbReference type="ARBA" id="ARBA00023015"/>
    </source>
</evidence>
<evidence type="ECO:0008006" key="10">
    <source>
        <dbReference type="Google" id="ProtNLM"/>
    </source>
</evidence>
<dbReference type="PROSITE" id="PS51294">
    <property type="entry name" value="HTH_MYB"/>
    <property type="match status" value="2"/>
</dbReference>
<dbReference type="PANTHER" id="PTHR46621:SF1">
    <property type="entry name" value="SNRNA-ACTIVATING PROTEIN COMPLEX SUBUNIT 4"/>
    <property type="match status" value="1"/>
</dbReference>
<reference evidence="8 9" key="1">
    <citation type="submission" date="2024-04" db="EMBL/GenBank/DDBJ databases">
        <title>Tritrichomonas musculus Genome.</title>
        <authorList>
            <person name="Alves-Ferreira E."/>
            <person name="Grigg M."/>
            <person name="Lorenzi H."/>
            <person name="Galac M."/>
        </authorList>
    </citation>
    <scope>NUCLEOTIDE SEQUENCE [LARGE SCALE GENOMIC DNA]</scope>
    <source>
        <strain evidence="8 9">EAF2021</strain>
    </source>
</reference>
<gene>
    <name evidence="8" type="ORF">M9Y10_032605</name>
</gene>
<dbReference type="Gene3D" id="1.10.10.60">
    <property type="entry name" value="Homeodomain-like"/>
    <property type="match status" value="2"/>
</dbReference>
<proteinExistence type="predicted"/>
<comment type="caution">
    <text evidence="8">The sequence shown here is derived from an EMBL/GenBank/DDBJ whole genome shotgun (WGS) entry which is preliminary data.</text>
</comment>
<dbReference type="SMART" id="SM00717">
    <property type="entry name" value="SANT"/>
    <property type="match status" value="2"/>
</dbReference>
<keyword evidence="9" id="KW-1185">Reference proteome</keyword>
<feature type="compositionally biased region" description="Basic and acidic residues" evidence="5">
    <location>
        <begin position="149"/>
        <end position="166"/>
    </location>
</feature>
<evidence type="ECO:0000256" key="3">
    <source>
        <dbReference type="ARBA" id="ARBA00023163"/>
    </source>
</evidence>
<dbReference type="InterPro" id="IPR017930">
    <property type="entry name" value="Myb_dom"/>
</dbReference>
<evidence type="ECO:0000256" key="4">
    <source>
        <dbReference type="ARBA" id="ARBA00023242"/>
    </source>
</evidence>
<evidence type="ECO:0000256" key="2">
    <source>
        <dbReference type="ARBA" id="ARBA00023125"/>
    </source>
</evidence>
<dbReference type="SUPFAM" id="SSF46689">
    <property type="entry name" value="Homeodomain-like"/>
    <property type="match status" value="1"/>
</dbReference>
<evidence type="ECO:0000259" key="7">
    <source>
        <dbReference type="PROSITE" id="PS51294"/>
    </source>
</evidence>
<keyword evidence="3" id="KW-0804">Transcription</keyword>
<dbReference type="EMBL" id="JAPFFF010000053">
    <property type="protein sequence ID" value="KAK8839133.1"/>
    <property type="molecule type" value="Genomic_DNA"/>
</dbReference>
<feature type="domain" description="HTH myb-type" evidence="7">
    <location>
        <begin position="168"/>
        <end position="216"/>
    </location>
</feature>
<feature type="domain" description="Myb-like" evidence="6">
    <location>
        <begin position="161"/>
        <end position="212"/>
    </location>
</feature>